<dbReference type="Proteomes" id="UP001472677">
    <property type="component" value="Unassembled WGS sequence"/>
</dbReference>
<proteinExistence type="predicted"/>
<reference evidence="1 2" key="1">
    <citation type="journal article" date="2024" name="G3 (Bethesda)">
        <title>Genome assembly of Hibiscus sabdariffa L. provides insights into metabolisms of medicinal natural products.</title>
        <authorList>
            <person name="Kim T."/>
        </authorList>
    </citation>
    <scope>NUCLEOTIDE SEQUENCE [LARGE SCALE GENOMIC DNA]</scope>
    <source>
        <strain evidence="1">TK-2024</strain>
        <tissue evidence="1">Old leaves</tissue>
    </source>
</reference>
<protein>
    <submittedName>
        <fullName evidence="1">Uncharacterized protein</fullName>
    </submittedName>
</protein>
<accession>A0ABR2CN87</accession>
<dbReference type="PANTHER" id="PTHR15922:SF2">
    <property type="entry name" value="NBAS SUBUNIT OF NRZ TETHERING COMPLEX"/>
    <property type="match status" value="1"/>
</dbReference>
<dbReference type="EMBL" id="JBBPBM010000048">
    <property type="protein sequence ID" value="KAK8521095.1"/>
    <property type="molecule type" value="Genomic_DNA"/>
</dbReference>
<comment type="caution">
    <text evidence="1">The sequence shown here is derived from an EMBL/GenBank/DDBJ whole genome shotgun (WGS) entry which is preliminary data.</text>
</comment>
<evidence type="ECO:0000313" key="1">
    <source>
        <dbReference type="EMBL" id="KAK8521095.1"/>
    </source>
</evidence>
<gene>
    <name evidence="1" type="ORF">V6N12_005011</name>
</gene>
<evidence type="ECO:0000313" key="2">
    <source>
        <dbReference type="Proteomes" id="UP001472677"/>
    </source>
</evidence>
<organism evidence="1 2">
    <name type="scientific">Hibiscus sabdariffa</name>
    <name type="common">roselle</name>
    <dbReference type="NCBI Taxonomy" id="183260"/>
    <lineage>
        <taxon>Eukaryota</taxon>
        <taxon>Viridiplantae</taxon>
        <taxon>Streptophyta</taxon>
        <taxon>Embryophyta</taxon>
        <taxon>Tracheophyta</taxon>
        <taxon>Spermatophyta</taxon>
        <taxon>Magnoliopsida</taxon>
        <taxon>eudicotyledons</taxon>
        <taxon>Gunneridae</taxon>
        <taxon>Pentapetalae</taxon>
        <taxon>rosids</taxon>
        <taxon>malvids</taxon>
        <taxon>Malvales</taxon>
        <taxon>Malvaceae</taxon>
        <taxon>Malvoideae</taxon>
        <taxon>Hibiscus</taxon>
    </lineage>
</organism>
<keyword evidence="2" id="KW-1185">Reference proteome</keyword>
<dbReference type="PANTHER" id="PTHR15922">
    <property type="entry name" value="NEUROBLASTOMA-AMPLIFIED SEQUENCE"/>
    <property type="match status" value="1"/>
</dbReference>
<sequence>MIMGVSQLKCCKLKELQSHTTRFPFLNNPDRLLLFQGSGFTKDERADFRVEIRRVKERWESHIAKRWSKPPVTEEEDAIGCSFLLNLVDAREECFSNEAYAHTDELSLEALSEMVKTLDRIRREFSTKNPENFLNISSELEQIYDLCREHIKLLEPSEALDIMKQYFIAIIPPDGASGNIPDNSTWQDCLVFLLNFWLRLTEERQEFASTEISVEKTDFHPDCLMSCLKNISHLYLKVLEPILQDLASGPHEHQKLYQLMSSLSNLEGDLDGLKKVRCAVWERIARFSEDLLLASYARVHVLELMQFTTGKSMKGLSCELQLNVHPKSSQLMAAISPGFEIAPDDLSTVDTAVSCFLKLCAVANADPHYDVSDERAFRKPNLWRPKRTGTHSRHILYTSAGQIFKGLIKASRVRDILELIDQSISKTDDEGLQLESLAALENRLKQEGTSNIGSDHEFLMLVLSSGILSTVINKSSLGTVFSCACYLVGNLSRQFQQAQVPMLGKKGSNEHVNTEGDILFPFARISFPRFVSELVNAHQQILAGFVVTKAMHTNPSSRLINLAETSLGRDLERQLQVREHDKTAPYEPLKKTVSSLREKLGNSLQSALSLLPRNESNRNVYRGHD</sequence>
<name>A0ABR2CN87_9ROSI</name>